<organism evidence="1 2">
    <name type="scientific">Bacillus pumilus</name>
    <name type="common">Bacillus mesentericus</name>
    <dbReference type="NCBI Taxonomy" id="1408"/>
    <lineage>
        <taxon>Bacteria</taxon>
        <taxon>Bacillati</taxon>
        <taxon>Bacillota</taxon>
        <taxon>Bacilli</taxon>
        <taxon>Bacillales</taxon>
        <taxon>Bacillaceae</taxon>
        <taxon>Bacillus</taxon>
    </lineage>
</organism>
<name>A0A2A5IKW1_BACPU</name>
<dbReference type="AlphaFoldDB" id="A0A2A5IKW1"/>
<protein>
    <submittedName>
        <fullName evidence="1">Uncharacterized protein</fullName>
    </submittedName>
</protein>
<evidence type="ECO:0000313" key="2">
    <source>
        <dbReference type="Proteomes" id="UP000228754"/>
    </source>
</evidence>
<accession>A0A2A5IKW1</accession>
<dbReference type="EMBL" id="NKHG01000134">
    <property type="protein sequence ID" value="PCK17732.1"/>
    <property type="molecule type" value="Genomic_DNA"/>
</dbReference>
<gene>
    <name evidence="1" type="ORF">CEY02_19600</name>
</gene>
<proteinExistence type="predicted"/>
<dbReference type="Proteomes" id="UP000228754">
    <property type="component" value="Unassembled WGS sequence"/>
</dbReference>
<reference evidence="1 2" key="1">
    <citation type="submission" date="2017-06" db="EMBL/GenBank/DDBJ databases">
        <title>Draft Genome Sequence of Bacillus sp Strain 36R Isolated from saline sediment at Atanasia, Sonora, Mexico.</title>
        <authorList>
            <person name="Sanchez Diaz R."/>
            <person name="Quiroz Macias M.E."/>
            <person name="Ibarra Gamez J.C."/>
            <person name="Enciso Ibarra J."/>
            <person name="Gomez Gil B."/>
            <person name="Galaviz Silva L."/>
        </authorList>
    </citation>
    <scope>NUCLEOTIDE SEQUENCE [LARGE SCALE GENOMIC DNA]</scope>
    <source>
        <strain evidence="1 2">36R_ATNSAL</strain>
    </source>
</reference>
<sequence length="111" mass="13050">MSKYPYKHQTGSVVYKVENYRFQFRSHYAADIEILDVPNENTSFQFKIVENKKLWGDLPSELLERQHAGNQELKPFGCELIFYPNKHEAIQAATDTIEKILDKYKTSSKFD</sequence>
<evidence type="ECO:0000313" key="1">
    <source>
        <dbReference type="EMBL" id="PCK17732.1"/>
    </source>
</evidence>
<dbReference type="RefSeq" id="WP_099682647.1">
    <property type="nucleotide sequence ID" value="NZ_VEGM01000010.1"/>
</dbReference>
<comment type="caution">
    <text evidence="1">The sequence shown here is derived from an EMBL/GenBank/DDBJ whole genome shotgun (WGS) entry which is preliminary data.</text>
</comment>
<dbReference type="OrthoDB" id="2880097at2"/>